<dbReference type="EMBL" id="RXIC02000024">
    <property type="protein sequence ID" value="KAB1211627.1"/>
    <property type="molecule type" value="Genomic_DNA"/>
</dbReference>
<name>A0A6A1VIA9_9ROSI</name>
<feature type="compositionally biased region" description="Basic and acidic residues" evidence="1">
    <location>
        <begin position="86"/>
        <end position="101"/>
    </location>
</feature>
<dbReference type="AlphaFoldDB" id="A0A6A1VIA9"/>
<evidence type="ECO:0000313" key="3">
    <source>
        <dbReference type="EMBL" id="KAB1211627.1"/>
    </source>
</evidence>
<evidence type="ECO:0000256" key="1">
    <source>
        <dbReference type="SAM" id="MobiDB-lite"/>
    </source>
</evidence>
<dbReference type="Pfam" id="PF07059">
    <property type="entry name" value="EDR2_C"/>
    <property type="match status" value="1"/>
</dbReference>
<dbReference type="OrthoDB" id="9970435at2759"/>
<organism evidence="3 4">
    <name type="scientific">Morella rubra</name>
    <name type="common">Chinese bayberry</name>
    <dbReference type="NCBI Taxonomy" id="262757"/>
    <lineage>
        <taxon>Eukaryota</taxon>
        <taxon>Viridiplantae</taxon>
        <taxon>Streptophyta</taxon>
        <taxon>Embryophyta</taxon>
        <taxon>Tracheophyta</taxon>
        <taxon>Spermatophyta</taxon>
        <taxon>Magnoliopsida</taxon>
        <taxon>eudicotyledons</taxon>
        <taxon>Gunneridae</taxon>
        <taxon>Pentapetalae</taxon>
        <taxon>rosids</taxon>
        <taxon>fabids</taxon>
        <taxon>Fagales</taxon>
        <taxon>Myricaceae</taxon>
        <taxon>Morella</taxon>
    </lineage>
</organism>
<evidence type="ECO:0000259" key="2">
    <source>
        <dbReference type="Pfam" id="PF07059"/>
    </source>
</evidence>
<comment type="caution">
    <text evidence="3">The sequence shown here is derived from an EMBL/GenBank/DDBJ whole genome shotgun (WGS) entry which is preliminary data.</text>
</comment>
<evidence type="ECO:0000313" key="4">
    <source>
        <dbReference type="Proteomes" id="UP000516437"/>
    </source>
</evidence>
<dbReference type="InterPro" id="IPR009769">
    <property type="entry name" value="EDR2_C"/>
</dbReference>
<feature type="region of interest" description="Disordered" evidence="1">
    <location>
        <begin position="1"/>
        <end position="47"/>
    </location>
</feature>
<keyword evidence="4" id="KW-1185">Reference proteome</keyword>
<feature type="region of interest" description="Disordered" evidence="1">
    <location>
        <begin position="77"/>
        <end position="130"/>
    </location>
</feature>
<dbReference type="PANTHER" id="PTHR31558:SF19">
    <property type="entry name" value="PROTEIN ENHANCED DISEASE RESISTANCE 2 C-TERMINAL DOMAIN-CONTAINING PROTEIN"/>
    <property type="match status" value="1"/>
</dbReference>
<protein>
    <recommendedName>
        <fullName evidence="2">Protein ENHANCED DISEASE RESISTANCE 2 C-terminal domain-containing protein</fullName>
    </recommendedName>
</protein>
<dbReference type="Proteomes" id="UP000516437">
    <property type="component" value="Chromosome 6"/>
</dbReference>
<proteinExistence type="predicted"/>
<dbReference type="PANTHER" id="PTHR31558">
    <property type="entry name" value="CW14 PROTEIN"/>
    <property type="match status" value="1"/>
</dbReference>
<accession>A0A6A1VIA9</accession>
<feature type="compositionally biased region" description="Basic residues" evidence="1">
    <location>
        <begin position="18"/>
        <end position="36"/>
    </location>
</feature>
<feature type="domain" description="Protein ENHANCED DISEASE RESISTANCE 2 C-terminal" evidence="2">
    <location>
        <begin position="229"/>
        <end position="470"/>
    </location>
</feature>
<gene>
    <name evidence="3" type="ORF">CJ030_MR6G008523</name>
</gene>
<feature type="compositionally biased region" description="Basic and acidic residues" evidence="1">
    <location>
        <begin position="111"/>
        <end position="125"/>
    </location>
</feature>
<sequence>MGACGSRPDGCVGGRLGLPKRKRNHRKRRRLSKRRVPSNVNLQGSVDVPWFDSASNIESELDDEFYSIQEDAFSLNGSESTLSISSRKDSNYKDRSQKNCEHPSCCAIKVQRKDSKSPSKPDGPRKGPVAACANENAGGGETVALDHSSILPNTCMPCIASTSTTVEKRRVFSSATSSLRRKALSKLSFKSREGHADLTTCSPKSLLRRPIAGSSIPHCPIDKRMPDCWSPLEPSSFKVRGKNYCRDKKKDFAPNCAAYCPFGADVFLSQRKVDHIARFLELPLTNPSGEIPSILIINIQIPLYPAAIFQSESDGEGMSLVLYFKLSETYSKELPSHFRETFTRFIDDEVERVRGFPMDSIVSVRERLKILGRLANVEDLHLSAAEKKLINSYNEKPVLSRPQHEFYLGENYLEIDIDMHRFSFIARKGIEAFQDRLKLCILDLGLTIQGNKAEDLPEHMLCCIRLNEIDYANYNRLGL</sequence>
<reference evidence="3 4" key="1">
    <citation type="journal article" date="2019" name="Plant Biotechnol. J.">
        <title>The red bayberry genome and genetic basis of sex determination.</title>
        <authorList>
            <person name="Jia H.M."/>
            <person name="Jia H.J."/>
            <person name="Cai Q.L."/>
            <person name="Wang Y."/>
            <person name="Zhao H.B."/>
            <person name="Yang W.F."/>
            <person name="Wang G.Y."/>
            <person name="Li Y.H."/>
            <person name="Zhan D.L."/>
            <person name="Shen Y.T."/>
            <person name="Niu Q.F."/>
            <person name="Chang L."/>
            <person name="Qiu J."/>
            <person name="Zhao L."/>
            <person name="Xie H.B."/>
            <person name="Fu W.Y."/>
            <person name="Jin J."/>
            <person name="Li X.W."/>
            <person name="Jiao Y."/>
            <person name="Zhou C.C."/>
            <person name="Tu T."/>
            <person name="Chai C.Y."/>
            <person name="Gao J.L."/>
            <person name="Fan L.J."/>
            <person name="van de Weg E."/>
            <person name="Wang J.Y."/>
            <person name="Gao Z.S."/>
        </authorList>
    </citation>
    <scope>NUCLEOTIDE SEQUENCE [LARGE SCALE GENOMIC DNA]</scope>
    <source>
        <tissue evidence="3">Leaves</tissue>
    </source>
</reference>